<dbReference type="Gene3D" id="3.20.20.70">
    <property type="entry name" value="Aldolase class I"/>
    <property type="match status" value="1"/>
</dbReference>
<comment type="catalytic activity">
    <reaction evidence="1 8">
        <text>1-(2-carboxyphenylamino)-1-deoxy-D-ribulose 5-phosphate + H(+) = (1S,2R)-1-C-(indol-3-yl)glycerol 3-phosphate + CO2 + H2O</text>
        <dbReference type="Rhea" id="RHEA:23476"/>
        <dbReference type="ChEBI" id="CHEBI:15377"/>
        <dbReference type="ChEBI" id="CHEBI:15378"/>
        <dbReference type="ChEBI" id="CHEBI:16526"/>
        <dbReference type="ChEBI" id="CHEBI:58613"/>
        <dbReference type="ChEBI" id="CHEBI:58866"/>
        <dbReference type="EC" id="4.1.1.48"/>
    </reaction>
</comment>
<accession>A0AA40TSI7</accession>
<evidence type="ECO:0000256" key="4">
    <source>
        <dbReference type="ARBA" id="ARBA00022793"/>
    </source>
</evidence>
<name>A0AA40TSI7_9PSED</name>
<dbReference type="HAMAP" id="MF_00134_B">
    <property type="entry name" value="IGPS_B"/>
    <property type="match status" value="1"/>
</dbReference>
<keyword evidence="4 8" id="KW-0210">Decarboxylase</keyword>
<proteinExistence type="inferred from homology"/>
<dbReference type="PANTHER" id="PTHR22854">
    <property type="entry name" value="TRYPTOPHAN BIOSYNTHESIS PROTEIN"/>
    <property type="match status" value="1"/>
</dbReference>
<protein>
    <recommendedName>
        <fullName evidence="8">Indole-3-glycerol phosphate synthase</fullName>
        <shortName evidence="8">IGPS</shortName>
        <ecNumber evidence="8">4.1.1.48</ecNumber>
    </recommendedName>
</protein>
<sequence>MSLPTVLEKILDRKADEISARRAVVSLADLEQEIAKADAPRGFANALITQARLKQPAVIAEIKKASPSKGVIRENFLPADIARSYQAGGATCLSVLTDVDFFQGSDAYLQQARAACNLPVIRKDFMIDPYQVYEARAIGADCILLIVSALDDGRMAELAAVAKSVGLDVLVEVHDGAELDRALKVLDTPLVGVNNRNLHTFEVSLETTLDLLHRIPQDRLLVTESGILNRADVELMEINSIYSFLVGEAFMRAVHPGDELQRLFFPERKSVVSGSSTH</sequence>
<reference evidence="10 11" key="1">
    <citation type="submission" date="2015-09" db="EMBL/GenBank/DDBJ databases">
        <title>Genome announcement of multiple Pseudomonas syringae strains.</title>
        <authorList>
            <person name="Thakur S."/>
            <person name="Wang P.W."/>
            <person name="Gong Y."/>
            <person name="Weir B.S."/>
            <person name="Guttman D.S."/>
        </authorList>
    </citation>
    <scope>NUCLEOTIDE SEQUENCE [LARGE SCALE GENOMIC DNA]</scope>
    <source>
        <strain evidence="10 11">ICMP9151</strain>
    </source>
</reference>
<comment type="caution">
    <text evidence="10">The sequence shown here is derived from an EMBL/GenBank/DDBJ whole genome shotgun (WGS) entry which is preliminary data.</text>
</comment>
<dbReference type="InterPro" id="IPR011060">
    <property type="entry name" value="RibuloseP-bd_barrel"/>
</dbReference>
<comment type="similarity">
    <text evidence="8">Belongs to the TrpC family.</text>
</comment>
<dbReference type="PANTHER" id="PTHR22854:SF2">
    <property type="entry name" value="INDOLE-3-GLYCEROL-PHOSPHATE SYNTHASE"/>
    <property type="match status" value="1"/>
</dbReference>
<dbReference type="AlphaFoldDB" id="A0AA40TSI7"/>
<dbReference type="CDD" id="cd00331">
    <property type="entry name" value="IGPS"/>
    <property type="match status" value="1"/>
</dbReference>
<evidence type="ECO:0000256" key="3">
    <source>
        <dbReference type="ARBA" id="ARBA00022605"/>
    </source>
</evidence>
<evidence type="ECO:0000256" key="8">
    <source>
        <dbReference type="HAMAP-Rule" id="MF_00134"/>
    </source>
</evidence>
<evidence type="ECO:0000256" key="6">
    <source>
        <dbReference type="ARBA" id="ARBA00023141"/>
    </source>
</evidence>
<organism evidence="10 11">
    <name type="scientific">Pseudomonas tremae</name>
    <dbReference type="NCBI Taxonomy" id="200454"/>
    <lineage>
        <taxon>Bacteria</taxon>
        <taxon>Pseudomonadati</taxon>
        <taxon>Pseudomonadota</taxon>
        <taxon>Gammaproteobacteria</taxon>
        <taxon>Pseudomonadales</taxon>
        <taxon>Pseudomonadaceae</taxon>
        <taxon>Pseudomonas</taxon>
    </lineage>
</organism>
<dbReference type="PROSITE" id="PS00614">
    <property type="entry name" value="IGPS"/>
    <property type="match status" value="1"/>
</dbReference>
<evidence type="ECO:0000259" key="9">
    <source>
        <dbReference type="Pfam" id="PF00218"/>
    </source>
</evidence>
<dbReference type="NCBIfam" id="NF001377">
    <property type="entry name" value="PRK00278.2-4"/>
    <property type="match status" value="1"/>
</dbReference>
<dbReference type="InterPro" id="IPR045186">
    <property type="entry name" value="Indole-3-glycerol_P_synth"/>
</dbReference>
<comment type="pathway">
    <text evidence="2 8">Amino-acid biosynthesis; L-tryptophan biosynthesis; L-tryptophan from chorismate: step 4/5.</text>
</comment>
<dbReference type="NCBIfam" id="NF001373">
    <property type="entry name" value="PRK00278.1-6"/>
    <property type="match status" value="1"/>
</dbReference>
<keyword evidence="6 8" id="KW-0057">Aromatic amino acid biosynthesis</keyword>
<dbReference type="InterPro" id="IPR001468">
    <property type="entry name" value="Indole-3-GlycerolPSynthase_CS"/>
</dbReference>
<dbReference type="Proteomes" id="UP000050523">
    <property type="component" value="Unassembled WGS sequence"/>
</dbReference>
<dbReference type="FunFam" id="3.20.20.70:FF:000024">
    <property type="entry name" value="Indole-3-glycerol phosphate synthase"/>
    <property type="match status" value="1"/>
</dbReference>
<keyword evidence="3 8" id="KW-0028">Amino-acid biosynthesis</keyword>
<dbReference type="InterPro" id="IPR013785">
    <property type="entry name" value="Aldolase_TIM"/>
</dbReference>
<evidence type="ECO:0000256" key="1">
    <source>
        <dbReference type="ARBA" id="ARBA00001633"/>
    </source>
</evidence>
<evidence type="ECO:0000256" key="5">
    <source>
        <dbReference type="ARBA" id="ARBA00022822"/>
    </source>
</evidence>
<dbReference type="GO" id="GO:0000162">
    <property type="term" value="P:L-tryptophan biosynthetic process"/>
    <property type="evidence" value="ECO:0007669"/>
    <property type="project" value="UniProtKB-UniRule"/>
</dbReference>
<dbReference type="InterPro" id="IPR013798">
    <property type="entry name" value="Indole-3-glycerol_P_synth_dom"/>
</dbReference>
<evidence type="ECO:0000313" key="10">
    <source>
        <dbReference type="EMBL" id="KPY91824.1"/>
    </source>
</evidence>
<evidence type="ECO:0000256" key="2">
    <source>
        <dbReference type="ARBA" id="ARBA00004696"/>
    </source>
</evidence>
<dbReference type="RefSeq" id="WP_053931857.1">
    <property type="nucleotide sequence ID" value="NZ_LJRO01000467.1"/>
</dbReference>
<dbReference type="GO" id="GO:0004425">
    <property type="term" value="F:indole-3-glycerol-phosphate synthase activity"/>
    <property type="evidence" value="ECO:0007669"/>
    <property type="project" value="UniProtKB-UniRule"/>
</dbReference>
<dbReference type="GO" id="GO:0004640">
    <property type="term" value="F:phosphoribosylanthranilate isomerase activity"/>
    <property type="evidence" value="ECO:0007669"/>
    <property type="project" value="TreeGrafter"/>
</dbReference>
<evidence type="ECO:0000313" key="11">
    <source>
        <dbReference type="Proteomes" id="UP000050523"/>
    </source>
</evidence>
<evidence type="ECO:0000256" key="7">
    <source>
        <dbReference type="ARBA" id="ARBA00023239"/>
    </source>
</evidence>
<feature type="domain" description="Indole-3-glycerol phosphate synthase" evidence="9">
    <location>
        <begin position="7"/>
        <end position="259"/>
    </location>
</feature>
<gene>
    <name evidence="8" type="primary">trpC</name>
    <name evidence="10" type="ORF">ALO43_03259</name>
</gene>
<dbReference type="EMBL" id="LJRO01000467">
    <property type="protein sequence ID" value="KPY91824.1"/>
    <property type="molecule type" value="Genomic_DNA"/>
</dbReference>
<keyword evidence="5 8" id="KW-0822">Tryptophan biosynthesis</keyword>
<dbReference type="EC" id="4.1.1.48" evidence="8"/>
<dbReference type="SUPFAM" id="SSF51366">
    <property type="entry name" value="Ribulose-phoshate binding barrel"/>
    <property type="match status" value="1"/>
</dbReference>
<dbReference type="NCBIfam" id="NF001370">
    <property type="entry name" value="PRK00278.1-2"/>
    <property type="match status" value="1"/>
</dbReference>
<dbReference type="Pfam" id="PF00218">
    <property type="entry name" value="IGPS"/>
    <property type="match status" value="1"/>
</dbReference>
<keyword evidence="7 8" id="KW-0456">Lyase</keyword>